<reference evidence="1" key="1">
    <citation type="journal article" date="2015" name="Nature">
        <title>Complex archaea that bridge the gap between prokaryotes and eukaryotes.</title>
        <authorList>
            <person name="Spang A."/>
            <person name="Saw J.H."/>
            <person name="Jorgensen S.L."/>
            <person name="Zaremba-Niedzwiedzka K."/>
            <person name="Martijn J."/>
            <person name="Lind A.E."/>
            <person name="van Eijk R."/>
            <person name="Schleper C."/>
            <person name="Guy L."/>
            <person name="Ettema T.J."/>
        </authorList>
    </citation>
    <scope>NUCLEOTIDE SEQUENCE</scope>
</reference>
<proteinExistence type="predicted"/>
<comment type="caution">
    <text evidence="1">The sequence shown here is derived from an EMBL/GenBank/DDBJ whole genome shotgun (WGS) entry which is preliminary data.</text>
</comment>
<organism evidence="1">
    <name type="scientific">marine sediment metagenome</name>
    <dbReference type="NCBI Taxonomy" id="412755"/>
    <lineage>
        <taxon>unclassified sequences</taxon>
        <taxon>metagenomes</taxon>
        <taxon>ecological metagenomes</taxon>
    </lineage>
</organism>
<accession>A0A0F9I8Q4</accession>
<dbReference type="AlphaFoldDB" id="A0A0F9I8Q4"/>
<dbReference type="EMBL" id="LAZR01020071">
    <property type="protein sequence ID" value="KKL90210.1"/>
    <property type="molecule type" value="Genomic_DNA"/>
</dbReference>
<evidence type="ECO:0000313" key="1">
    <source>
        <dbReference type="EMBL" id="KKL90210.1"/>
    </source>
</evidence>
<name>A0A0F9I8Q4_9ZZZZ</name>
<protein>
    <submittedName>
        <fullName evidence="1">Uncharacterized protein</fullName>
    </submittedName>
</protein>
<sequence length="86" mass="9618">MRLIISFNDNDLFVQGEWVDQIGSHTRRLTEDMPPGIKAAAQTLIDWANTEEATSLAPLTEKAGELQRLAQEIGRLRAREAQLGRS</sequence>
<gene>
    <name evidence="1" type="ORF">LCGC14_1906990</name>
</gene>